<proteinExistence type="predicted"/>
<dbReference type="SUPFAM" id="SSF55405">
    <property type="entry name" value="RNA bacteriophage capsid protein"/>
    <property type="match status" value="1"/>
</dbReference>
<dbReference type="Gene3D" id="3.30.380.10">
    <property type="entry name" value="MS2 Viral Coat Protein"/>
    <property type="match status" value="1"/>
</dbReference>
<evidence type="ECO:0000256" key="3">
    <source>
        <dbReference type="ARBA" id="ARBA00022844"/>
    </source>
</evidence>
<evidence type="ECO:0000313" key="4">
    <source>
        <dbReference type="EMBL" id="QDH88004.1"/>
    </source>
</evidence>
<accession>A0A514D317</accession>
<keyword evidence="3" id="KW-0946">Virion</keyword>
<protein>
    <submittedName>
        <fullName evidence="4">Uncharacterized protein</fullName>
    </submittedName>
</protein>
<dbReference type="InterPro" id="IPR002703">
    <property type="entry name" value="Levivir_coat"/>
</dbReference>
<reference evidence="4" key="1">
    <citation type="submission" date="2019-05" db="EMBL/GenBank/DDBJ databases">
        <title>Metatranscriptomic reconstruction reveals RNA viruses with the potential to shape carbon cycling in soil.</title>
        <authorList>
            <person name="Starr E.P."/>
            <person name="Nuccio E."/>
            <person name="Pett-Ridge J."/>
            <person name="Banfield J.F."/>
            <person name="Firestone M.K."/>
        </authorList>
    </citation>
    <scope>NUCLEOTIDE SEQUENCE</scope>
    <source>
        <strain evidence="4">H3_Bulk_40_scaffold_516</strain>
    </source>
</reference>
<dbReference type="GO" id="GO:0005198">
    <property type="term" value="F:structural molecule activity"/>
    <property type="evidence" value="ECO:0007669"/>
    <property type="project" value="InterPro"/>
</dbReference>
<keyword evidence="2" id="KW-0167">Capsid protein</keyword>
<gene>
    <name evidence="4" type="ORF">H3Bulk40516_000003</name>
</gene>
<evidence type="ECO:0000256" key="2">
    <source>
        <dbReference type="ARBA" id="ARBA00022561"/>
    </source>
</evidence>
<organism evidence="4">
    <name type="scientific">Leviviridae sp</name>
    <dbReference type="NCBI Taxonomy" id="2027243"/>
    <lineage>
        <taxon>Viruses</taxon>
        <taxon>Riboviria</taxon>
        <taxon>Orthornavirae</taxon>
        <taxon>Lenarviricota</taxon>
        <taxon>Leviviricetes</taxon>
        <taxon>Norzivirales</taxon>
        <taxon>Fiersviridae</taxon>
    </lineage>
</organism>
<dbReference type="Pfam" id="PF01819">
    <property type="entry name" value="Levi_coat"/>
    <property type="match status" value="1"/>
</dbReference>
<evidence type="ECO:0000256" key="1">
    <source>
        <dbReference type="ARBA" id="ARBA00004328"/>
    </source>
</evidence>
<comment type="subcellular location">
    <subcellularLocation>
        <location evidence="1">Virion</location>
    </subcellularLocation>
</comment>
<dbReference type="GO" id="GO:0019028">
    <property type="term" value="C:viral capsid"/>
    <property type="evidence" value="ECO:0007669"/>
    <property type="project" value="UniProtKB-KW"/>
</dbReference>
<name>A0A514D317_9VIRU</name>
<dbReference type="InterPro" id="IPR015954">
    <property type="entry name" value="Phage_RNA-type_capsid"/>
</dbReference>
<dbReference type="EMBL" id="MN033782">
    <property type="protein sequence ID" value="QDH88004.1"/>
    <property type="molecule type" value="Genomic_RNA"/>
</dbReference>
<sequence length="132" mass="14176">MSARGNIVINDRAGTPVAHTYSPDGDDNNGVHLYSEKTSVPSGNPKYSISLRQSNGRYRASARLTVPVVQTQTINGVSTPVVVRTSYIEFNTNFDGLSSTQERADAVGLMANSLAAAQTQINDLLVNLSDIY</sequence>